<dbReference type="CDD" id="cd06661">
    <property type="entry name" value="GGCT_like"/>
    <property type="match status" value="1"/>
</dbReference>
<reference evidence="3 4" key="1">
    <citation type="journal article" date="2018" name="Sci. Rep.">
        <title>Genome Features and Biochemical Characteristics of a Robust, Fast Growing and Naturally Transformable Cyanobacterium Synechococcus elongatus PCC 11801 Isolated from India.</title>
        <authorList>
            <person name="Jaiswal D."/>
            <person name="Sengupta A."/>
            <person name="Sohoni S."/>
            <person name="Sengupta S."/>
            <person name="Phadnavis A.G."/>
            <person name="Pakrasi H.B."/>
            <person name="Wangikar P.P."/>
        </authorList>
    </citation>
    <scope>NUCLEOTIDE SEQUENCE [LARGE SCALE GENOMIC DNA]</scope>
    <source>
        <strain evidence="3 4">PCC 11801</strain>
    </source>
</reference>
<proteinExistence type="predicted"/>
<dbReference type="Proteomes" id="UP000267249">
    <property type="component" value="Chromosome"/>
</dbReference>
<dbReference type="RefSeq" id="WP_208673827.1">
    <property type="nucleotide sequence ID" value="NZ_CP030139.2"/>
</dbReference>
<evidence type="ECO:0000313" key="4">
    <source>
        <dbReference type="Proteomes" id="UP000267249"/>
    </source>
</evidence>
<gene>
    <name evidence="3" type="ORF">DOP62_11380</name>
</gene>
<sequence>MAIAPWIFAYGSLIWRPDFAWQDRQPAVLRGWKRRFWQLSTDHRGTPSQPGRVVTLVPDAQAECVGVAFQLAGDVEATLAALDYREKDGYDRQKLAIELQDQRQVTAIVYVAQAQNPRFAGPTPVPTIADQVRRSHGPSGSNTEYVLRLDQALTALGWEDPHVRAIASLIAA</sequence>
<dbReference type="SUPFAM" id="SSF110857">
    <property type="entry name" value="Gamma-glutamyl cyclotransferase-like"/>
    <property type="match status" value="1"/>
</dbReference>
<dbReference type="PANTHER" id="PTHR12192">
    <property type="entry name" value="CATION TRANSPORT PROTEIN CHAC-RELATED"/>
    <property type="match status" value="1"/>
</dbReference>
<dbReference type="GO" id="GO:0006751">
    <property type="term" value="P:glutathione catabolic process"/>
    <property type="evidence" value="ECO:0007669"/>
    <property type="project" value="InterPro"/>
</dbReference>
<dbReference type="InterPro" id="IPR036568">
    <property type="entry name" value="GGCT-like_sf"/>
</dbReference>
<dbReference type="GO" id="GO:0005737">
    <property type="term" value="C:cytoplasm"/>
    <property type="evidence" value="ECO:0007669"/>
    <property type="project" value="TreeGrafter"/>
</dbReference>
<dbReference type="EC" id="4.3.2.7" evidence="1"/>
<dbReference type="AlphaFoldDB" id="A0AAN1QPW0"/>
<dbReference type="InterPro" id="IPR013024">
    <property type="entry name" value="GGCT-like"/>
</dbReference>
<evidence type="ECO:0000256" key="2">
    <source>
        <dbReference type="ARBA" id="ARBA00023239"/>
    </source>
</evidence>
<dbReference type="InterPro" id="IPR006840">
    <property type="entry name" value="ChaC"/>
</dbReference>
<evidence type="ECO:0000313" key="3">
    <source>
        <dbReference type="EMBL" id="AZB73238.1"/>
    </source>
</evidence>
<dbReference type="GO" id="GO:0061928">
    <property type="term" value="F:glutathione specific gamma-glutamylcyclotransferase activity"/>
    <property type="evidence" value="ECO:0007669"/>
    <property type="project" value="UniProtKB-EC"/>
</dbReference>
<dbReference type="PANTHER" id="PTHR12192:SF2">
    <property type="entry name" value="GLUTATHIONE-SPECIFIC GAMMA-GLUTAMYLCYCLOTRANSFERASE 2"/>
    <property type="match status" value="1"/>
</dbReference>
<keyword evidence="2" id="KW-0456">Lyase</keyword>
<accession>A0AAN1QPW0</accession>
<protein>
    <recommendedName>
        <fullName evidence="1">glutathione-specific gamma-glutamylcyclotransferase</fullName>
        <ecNumber evidence="1">4.3.2.7</ecNumber>
    </recommendedName>
</protein>
<dbReference type="Gene3D" id="3.10.490.10">
    <property type="entry name" value="Gamma-glutamyl cyclotransferase-like"/>
    <property type="match status" value="1"/>
</dbReference>
<evidence type="ECO:0000256" key="1">
    <source>
        <dbReference type="ARBA" id="ARBA00012344"/>
    </source>
</evidence>
<dbReference type="Pfam" id="PF04752">
    <property type="entry name" value="ChaC"/>
    <property type="match status" value="1"/>
</dbReference>
<organism evidence="3 4">
    <name type="scientific">Synechococcus elongatus PCC 11801</name>
    <dbReference type="NCBI Taxonomy" id="2219813"/>
    <lineage>
        <taxon>Bacteria</taxon>
        <taxon>Bacillati</taxon>
        <taxon>Cyanobacteriota</taxon>
        <taxon>Cyanophyceae</taxon>
        <taxon>Synechococcales</taxon>
        <taxon>Synechococcaceae</taxon>
        <taxon>Synechococcus</taxon>
    </lineage>
</organism>
<name>A0AAN1QPW0_SYNEL</name>
<dbReference type="EMBL" id="CP030139">
    <property type="protein sequence ID" value="AZB73238.1"/>
    <property type="molecule type" value="Genomic_DNA"/>
</dbReference>